<dbReference type="Proteomes" id="UP000737391">
    <property type="component" value="Unassembled WGS sequence"/>
</dbReference>
<dbReference type="AlphaFoldDB" id="A0A9P5BEY5"/>
<keyword evidence="3" id="KW-1185">Reference proteome</keyword>
<dbReference type="EMBL" id="LUFC02000168">
    <property type="protein sequence ID" value="KAF4500831.1"/>
    <property type="molecule type" value="Genomic_DNA"/>
</dbReference>
<reference evidence="2" key="1">
    <citation type="submission" date="2020-01" db="EMBL/GenBank/DDBJ databases">
        <title>Identification and distribution of gene clusters putatively required for synthesis of sphingolipid metabolism inhibitors in phylogenetically diverse species of the filamentous fungus Fusarium.</title>
        <authorList>
            <person name="Kim H.-S."/>
            <person name="Busman M."/>
            <person name="Brown D.W."/>
            <person name="Divon H."/>
            <person name="Uhlig S."/>
            <person name="Proctor R.H."/>
        </authorList>
    </citation>
    <scope>NUCLEOTIDE SEQUENCE</scope>
    <source>
        <strain evidence="2">NRRL 31653</strain>
    </source>
</reference>
<dbReference type="Pfam" id="PF25534">
    <property type="entry name" value="DUF7918"/>
    <property type="match status" value="1"/>
</dbReference>
<dbReference type="OrthoDB" id="3364132at2759"/>
<evidence type="ECO:0000313" key="3">
    <source>
        <dbReference type="Proteomes" id="UP000737391"/>
    </source>
</evidence>
<protein>
    <recommendedName>
        <fullName evidence="1">DUF7918 domain-containing protein</fullName>
    </recommendedName>
</protein>
<organism evidence="2 3">
    <name type="scientific">Fusarium agapanthi</name>
    <dbReference type="NCBI Taxonomy" id="1803897"/>
    <lineage>
        <taxon>Eukaryota</taxon>
        <taxon>Fungi</taxon>
        <taxon>Dikarya</taxon>
        <taxon>Ascomycota</taxon>
        <taxon>Pezizomycotina</taxon>
        <taxon>Sordariomycetes</taxon>
        <taxon>Hypocreomycetidae</taxon>
        <taxon>Hypocreales</taxon>
        <taxon>Nectriaceae</taxon>
        <taxon>Fusarium</taxon>
        <taxon>Fusarium fujikuroi species complex</taxon>
    </lineage>
</organism>
<gene>
    <name evidence="2" type="ORF">FAGAP_2968</name>
</gene>
<dbReference type="PANTHER" id="PTHR36223">
    <property type="entry name" value="BETA-LACTAMASE-TYPE TRANSPEPTIDASE FOLD DOMAIN CONTAINING PROTEIN"/>
    <property type="match status" value="1"/>
</dbReference>
<sequence length="122" mass="13590">MAIIKDTGISVSIVIKGKEADEYDARHEEERAQHDVPRVCRYIEAQSGSEYSISYRISPEFEFQPGNDILVLVIHVDGFQFHSEPIRKSALGGSGYCGQVPSPRPKRPEQVSALVFSEVQPS</sequence>
<comment type="caution">
    <text evidence="2">The sequence shown here is derived from an EMBL/GenBank/DDBJ whole genome shotgun (WGS) entry which is preliminary data.</text>
</comment>
<proteinExistence type="predicted"/>
<feature type="domain" description="DUF7918" evidence="1">
    <location>
        <begin position="8"/>
        <end position="103"/>
    </location>
</feature>
<dbReference type="InterPro" id="IPR057678">
    <property type="entry name" value="DUF7918"/>
</dbReference>
<evidence type="ECO:0000259" key="1">
    <source>
        <dbReference type="Pfam" id="PF25534"/>
    </source>
</evidence>
<name>A0A9P5BEY5_9HYPO</name>
<dbReference type="PANTHER" id="PTHR36223:SF1">
    <property type="entry name" value="TRANSCRIPTION ELONGATION FACTOR EAF N-TERMINAL DOMAIN-CONTAINING PROTEIN"/>
    <property type="match status" value="1"/>
</dbReference>
<evidence type="ECO:0000313" key="2">
    <source>
        <dbReference type="EMBL" id="KAF4500831.1"/>
    </source>
</evidence>
<accession>A0A9P5BEY5</accession>